<keyword evidence="2" id="KW-1185">Reference proteome</keyword>
<dbReference type="AlphaFoldDB" id="A0A2K8YWN2"/>
<dbReference type="EMBL" id="CP025096">
    <property type="protein sequence ID" value="AUD02009.1"/>
    <property type="molecule type" value="Genomic_DNA"/>
</dbReference>
<dbReference type="KEGG" id="spir:CWM47_09405"/>
<evidence type="ECO:0000313" key="2">
    <source>
        <dbReference type="Proteomes" id="UP000232883"/>
    </source>
</evidence>
<protein>
    <submittedName>
        <fullName evidence="1">Uncharacterized protein</fullName>
    </submittedName>
</protein>
<proteinExistence type="predicted"/>
<evidence type="ECO:0000313" key="1">
    <source>
        <dbReference type="EMBL" id="AUD02009.1"/>
    </source>
</evidence>
<dbReference type="OrthoDB" id="965204at2"/>
<accession>A0A2K8YWN2</accession>
<name>A0A2K8YWN2_9BACT</name>
<dbReference type="Proteomes" id="UP000232883">
    <property type="component" value="Chromosome"/>
</dbReference>
<organism evidence="1 2">
    <name type="scientific">Spirosoma pollinicola</name>
    <dbReference type="NCBI Taxonomy" id="2057025"/>
    <lineage>
        <taxon>Bacteria</taxon>
        <taxon>Pseudomonadati</taxon>
        <taxon>Bacteroidota</taxon>
        <taxon>Cytophagia</taxon>
        <taxon>Cytophagales</taxon>
        <taxon>Cytophagaceae</taxon>
        <taxon>Spirosoma</taxon>
    </lineage>
</organism>
<reference evidence="1 2" key="1">
    <citation type="submission" date="2017-11" db="EMBL/GenBank/DDBJ databases">
        <title>Taxonomic description and genome sequences of Spirosoma HA7 sp. nov., isolated from pollen microhabitat of Corylus avellana.</title>
        <authorList>
            <person name="Ambika Manirajan B."/>
            <person name="Suarez C."/>
            <person name="Ratering S."/>
            <person name="Geissler-Plaum R."/>
            <person name="Cardinale M."/>
            <person name="Sylvia S."/>
        </authorList>
    </citation>
    <scope>NUCLEOTIDE SEQUENCE [LARGE SCALE GENOMIC DNA]</scope>
    <source>
        <strain evidence="1 2">HA7</strain>
    </source>
</reference>
<gene>
    <name evidence="1" type="ORF">CWM47_09405</name>
</gene>
<dbReference type="RefSeq" id="WP_100987729.1">
    <property type="nucleotide sequence ID" value="NZ_CP025096.1"/>
</dbReference>
<sequence length="100" mass="11435">MLLSFTSIDQHANFRECSWWLTTPEAAFDALSAVAAKGNQILSALLIDEDQRTILPVDAFDGDIFSAPLKELEQEWQQILSVPVNRQPARNEYWEKVEKK</sequence>